<evidence type="ECO:0000313" key="2">
    <source>
        <dbReference type="Proteomes" id="UP000243975"/>
    </source>
</evidence>
<keyword evidence="2" id="KW-1185">Reference proteome</keyword>
<sequence length="84" mass="9307">MSFFVAEVIKSVVVGGITKIPYIHNGSRTGSKRSETANSYRAIETGPTSNQSCIHYINRKQPSKIIQYDGMNTIPRQIHGNTPL</sequence>
<accession>A0A103Y8Q2</accession>
<dbReference type="EMBL" id="LEKV01001975">
    <property type="protein sequence ID" value="KVI04586.1"/>
    <property type="molecule type" value="Genomic_DNA"/>
</dbReference>
<protein>
    <submittedName>
        <fullName evidence="1">Uncharacterized protein</fullName>
    </submittedName>
</protein>
<dbReference type="AlphaFoldDB" id="A0A103Y8Q2"/>
<comment type="caution">
    <text evidence="1">The sequence shown here is derived from an EMBL/GenBank/DDBJ whole genome shotgun (WGS) entry which is preliminary data.</text>
</comment>
<name>A0A103Y8Q2_CYNCS</name>
<organism evidence="1 2">
    <name type="scientific">Cynara cardunculus var. scolymus</name>
    <name type="common">Globe artichoke</name>
    <name type="synonym">Cynara scolymus</name>
    <dbReference type="NCBI Taxonomy" id="59895"/>
    <lineage>
        <taxon>Eukaryota</taxon>
        <taxon>Viridiplantae</taxon>
        <taxon>Streptophyta</taxon>
        <taxon>Embryophyta</taxon>
        <taxon>Tracheophyta</taxon>
        <taxon>Spermatophyta</taxon>
        <taxon>Magnoliopsida</taxon>
        <taxon>eudicotyledons</taxon>
        <taxon>Gunneridae</taxon>
        <taxon>Pentapetalae</taxon>
        <taxon>asterids</taxon>
        <taxon>campanulids</taxon>
        <taxon>Asterales</taxon>
        <taxon>Asteraceae</taxon>
        <taxon>Carduoideae</taxon>
        <taxon>Cardueae</taxon>
        <taxon>Carduinae</taxon>
        <taxon>Cynara</taxon>
    </lineage>
</organism>
<proteinExistence type="predicted"/>
<reference evidence="1 2" key="1">
    <citation type="journal article" date="2016" name="Sci. Rep.">
        <title>The genome sequence of the outbreeding globe artichoke constructed de novo incorporating a phase-aware low-pass sequencing strategy of F1 progeny.</title>
        <authorList>
            <person name="Scaglione D."/>
            <person name="Reyes-Chin-Wo S."/>
            <person name="Acquadro A."/>
            <person name="Froenicke L."/>
            <person name="Portis E."/>
            <person name="Beitel C."/>
            <person name="Tirone M."/>
            <person name="Mauro R."/>
            <person name="Lo Monaco A."/>
            <person name="Mauromicale G."/>
            <person name="Faccioli P."/>
            <person name="Cattivelli L."/>
            <person name="Rieseberg L."/>
            <person name="Michelmore R."/>
            <person name="Lanteri S."/>
        </authorList>
    </citation>
    <scope>NUCLEOTIDE SEQUENCE [LARGE SCALE GENOMIC DNA]</scope>
    <source>
        <strain evidence="1">2C</strain>
    </source>
</reference>
<evidence type="ECO:0000313" key="1">
    <source>
        <dbReference type="EMBL" id="KVI04586.1"/>
    </source>
</evidence>
<dbReference type="Gramene" id="KVI04586">
    <property type="protein sequence ID" value="KVI04586"/>
    <property type="gene ID" value="Ccrd_017092"/>
</dbReference>
<dbReference type="Proteomes" id="UP000243975">
    <property type="component" value="Unassembled WGS sequence"/>
</dbReference>
<gene>
    <name evidence="1" type="ORF">Ccrd_017092</name>
</gene>